<comment type="caution">
    <text evidence="1">The sequence shown here is derived from an EMBL/GenBank/DDBJ whole genome shotgun (WGS) entry which is preliminary data.</text>
</comment>
<evidence type="ECO:0000313" key="1">
    <source>
        <dbReference type="EMBL" id="KAK9703214.1"/>
    </source>
</evidence>
<keyword evidence="2" id="KW-1185">Reference proteome</keyword>
<reference evidence="1 2" key="1">
    <citation type="submission" date="2023-04" db="EMBL/GenBank/DDBJ databases">
        <title>Genome of Basidiobolus ranarum AG-B5.</title>
        <authorList>
            <person name="Stajich J.E."/>
            <person name="Carter-House D."/>
            <person name="Gryganskyi A."/>
        </authorList>
    </citation>
    <scope>NUCLEOTIDE SEQUENCE [LARGE SCALE GENOMIC DNA]</scope>
    <source>
        <strain evidence="1 2">AG-B5</strain>
    </source>
</reference>
<dbReference type="Proteomes" id="UP001479436">
    <property type="component" value="Unassembled WGS sequence"/>
</dbReference>
<accession>A0ABR2VUV5</accession>
<protein>
    <submittedName>
        <fullName evidence="1">Uncharacterized protein</fullName>
    </submittedName>
</protein>
<sequence length="156" mass="18274">MDQLFDFMFMENVLGSCNRKLRKYNRSKKREQNLRTRLLLINFRKAAKRELATLNQDEDDEFVQVPIPSKQSTEMIMAVDQSKELSSQEQPHSTQVDYESLCQQPMSCENITPYLVSDSTEQSHHSDNSDMVKRCRETLWNDGESIQTGKRARLCF</sequence>
<name>A0ABR2VUV5_9FUNG</name>
<gene>
    <name evidence="1" type="ORF">K7432_010848</name>
</gene>
<dbReference type="EMBL" id="JASJQH010007657">
    <property type="protein sequence ID" value="KAK9703214.1"/>
    <property type="molecule type" value="Genomic_DNA"/>
</dbReference>
<proteinExistence type="predicted"/>
<organism evidence="1 2">
    <name type="scientific">Basidiobolus ranarum</name>
    <dbReference type="NCBI Taxonomy" id="34480"/>
    <lineage>
        <taxon>Eukaryota</taxon>
        <taxon>Fungi</taxon>
        <taxon>Fungi incertae sedis</taxon>
        <taxon>Zoopagomycota</taxon>
        <taxon>Entomophthoromycotina</taxon>
        <taxon>Basidiobolomycetes</taxon>
        <taxon>Basidiobolales</taxon>
        <taxon>Basidiobolaceae</taxon>
        <taxon>Basidiobolus</taxon>
    </lineage>
</organism>
<evidence type="ECO:0000313" key="2">
    <source>
        <dbReference type="Proteomes" id="UP001479436"/>
    </source>
</evidence>